<reference evidence="1 2" key="1">
    <citation type="journal article" date="2024" name="J Genomics">
        <title>Draft genome sequencing and assembly of Favolaschia claudopus CIRM-BRFM 2984 isolated from oak limbs.</title>
        <authorList>
            <person name="Navarro D."/>
            <person name="Drula E."/>
            <person name="Chaduli D."/>
            <person name="Cazenave R."/>
            <person name="Ahrendt S."/>
            <person name="Wang J."/>
            <person name="Lipzen A."/>
            <person name="Daum C."/>
            <person name="Barry K."/>
            <person name="Grigoriev I.V."/>
            <person name="Favel A."/>
            <person name="Rosso M.N."/>
            <person name="Martin F."/>
        </authorList>
    </citation>
    <scope>NUCLEOTIDE SEQUENCE [LARGE SCALE GENOMIC DNA]</scope>
    <source>
        <strain evidence="1 2">CIRM-BRFM 2984</strain>
    </source>
</reference>
<dbReference type="EMBL" id="JAWWNJ010000008">
    <property type="protein sequence ID" value="KAK7050420.1"/>
    <property type="molecule type" value="Genomic_DNA"/>
</dbReference>
<comment type="caution">
    <text evidence="1">The sequence shown here is derived from an EMBL/GenBank/DDBJ whole genome shotgun (WGS) entry which is preliminary data.</text>
</comment>
<dbReference type="Proteomes" id="UP001362999">
    <property type="component" value="Unassembled WGS sequence"/>
</dbReference>
<accession>A0AAW0DGL9</accession>
<dbReference type="AlphaFoldDB" id="A0AAW0DGL9"/>
<sequence>MYTCAASRYGAISRQNQAALREKARERMARRRALLAENPEDRAQYRERARAADARYREGKAGRLRSRQVDRRAMAYIEKYGPNSWLERAARREKIAASIACIDARTPTTSTNRH</sequence>
<organism evidence="1 2">
    <name type="scientific">Favolaschia claudopus</name>
    <dbReference type="NCBI Taxonomy" id="2862362"/>
    <lineage>
        <taxon>Eukaryota</taxon>
        <taxon>Fungi</taxon>
        <taxon>Dikarya</taxon>
        <taxon>Basidiomycota</taxon>
        <taxon>Agaricomycotina</taxon>
        <taxon>Agaricomycetes</taxon>
        <taxon>Agaricomycetidae</taxon>
        <taxon>Agaricales</taxon>
        <taxon>Marasmiineae</taxon>
        <taxon>Mycenaceae</taxon>
        <taxon>Favolaschia</taxon>
    </lineage>
</organism>
<proteinExistence type="predicted"/>
<name>A0AAW0DGL9_9AGAR</name>
<evidence type="ECO:0000313" key="1">
    <source>
        <dbReference type="EMBL" id="KAK7050420.1"/>
    </source>
</evidence>
<protein>
    <submittedName>
        <fullName evidence="1">Uncharacterized protein</fullName>
    </submittedName>
</protein>
<evidence type="ECO:0000313" key="2">
    <source>
        <dbReference type="Proteomes" id="UP001362999"/>
    </source>
</evidence>
<keyword evidence="2" id="KW-1185">Reference proteome</keyword>
<gene>
    <name evidence="1" type="ORF">R3P38DRAFT_3173788</name>
</gene>